<proteinExistence type="predicted"/>
<keyword evidence="2" id="KW-0433">Leucine-rich repeat</keyword>
<gene>
    <name evidence="5" type="primary">TCTE1</name>
    <name evidence="5" type="ORF">FOL47_003872</name>
</gene>
<keyword evidence="3" id="KW-0677">Repeat</keyword>
<dbReference type="GO" id="GO:0005634">
    <property type="term" value="C:nucleus"/>
    <property type="evidence" value="ECO:0007669"/>
    <property type="project" value="TreeGrafter"/>
</dbReference>
<accession>A0A7J6M5L0</accession>
<dbReference type="GO" id="GO:0006913">
    <property type="term" value="P:nucleocytoplasmic transport"/>
    <property type="evidence" value="ECO:0007669"/>
    <property type="project" value="TreeGrafter"/>
</dbReference>
<comment type="caution">
    <text evidence="5">The sequence shown here is derived from an EMBL/GenBank/DDBJ whole genome shotgun (WGS) entry which is preliminary data.</text>
</comment>
<keyword evidence="1" id="KW-0343">GTPase activation</keyword>
<name>A0A7J6M5L0_PERCH</name>
<reference evidence="5 6" key="1">
    <citation type="submission" date="2020-04" db="EMBL/GenBank/DDBJ databases">
        <title>Perkinsus chesapeaki whole genome sequence.</title>
        <authorList>
            <person name="Bogema D.R."/>
        </authorList>
    </citation>
    <scope>NUCLEOTIDE SEQUENCE [LARGE SCALE GENOMIC DNA]</scope>
    <source>
        <strain evidence="5">ATCC PRA-425</strain>
    </source>
</reference>
<dbReference type="Gene3D" id="3.80.10.10">
    <property type="entry name" value="Ribonuclease Inhibitor"/>
    <property type="match status" value="1"/>
</dbReference>
<feature type="region of interest" description="Disordered" evidence="4">
    <location>
        <begin position="547"/>
        <end position="587"/>
    </location>
</feature>
<evidence type="ECO:0000256" key="4">
    <source>
        <dbReference type="SAM" id="MobiDB-lite"/>
    </source>
</evidence>
<evidence type="ECO:0000256" key="1">
    <source>
        <dbReference type="ARBA" id="ARBA00022468"/>
    </source>
</evidence>
<evidence type="ECO:0000313" key="5">
    <source>
        <dbReference type="EMBL" id="KAF4666868.1"/>
    </source>
</evidence>
<protein>
    <submittedName>
        <fullName evidence="5">T-complex-associated testis-expressed protein 1</fullName>
    </submittedName>
</protein>
<evidence type="ECO:0000256" key="2">
    <source>
        <dbReference type="ARBA" id="ARBA00022614"/>
    </source>
</evidence>
<dbReference type="Proteomes" id="UP000591131">
    <property type="component" value="Unassembled WGS sequence"/>
</dbReference>
<keyword evidence="6" id="KW-1185">Reference proteome</keyword>
<organism evidence="5 6">
    <name type="scientific">Perkinsus chesapeaki</name>
    <name type="common">Clam parasite</name>
    <name type="synonym">Perkinsus andrewsi</name>
    <dbReference type="NCBI Taxonomy" id="330153"/>
    <lineage>
        <taxon>Eukaryota</taxon>
        <taxon>Sar</taxon>
        <taxon>Alveolata</taxon>
        <taxon>Perkinsozoa</taxon>
        <taxon>Perkinsea</taxon>
        <taxon>Perkinsida</taxon>
        <taxon>Perkinsidae</taxon>
        <taxon>Perkinsus</taxon>
    </lineage>
</organism>
<dbReference type="GO" id="GO:0048471">
    <property type="term" value="C:perinuclear region of cytoplasm"/>
    <property type="evidence" value="ECO:0007669"/>
    <property type="project" value="TreeGrafter"/>
</dbReference>
<dbReference type="GO" id="GO:0031267">
    <property type="term" value="F:small GTPase binding"/>
    <property type="evidence" value="ECO:0007669"/>
    <property type="project" value="TreeGrafter"/>
</dbReference>
<dbReference type="PANTHER" id="PTHR24113">
    <property type="entry name" value="RAN GTPASE-ACTIVATING PROTEIN 1"/>
    <property type="match status" value="1"/>
</dbReference>
<dbReference type="GO" id="GO:0005096">
    <property type="term" value="F:GTPase activator activity"/>
    <property type="evidence" value="ECO:0007669"/>
    <property type="project" value="UniProtKB-KW"/>
</dbReference>
<dbReference type="Pfam" id="PF13516">
    <property type="entry name" value="LRR_6"/>
    <property type="match status" value="2"/>
</dbReference>
<dbReference type="EMBL" id="JAAPAO010000224">
    <property type="protein sequence ID" value="KAF4666868.1"/>
    <property type="molecule type" value="Genomic_DNA"/>
</dbReference>
<dbReference type="AlphaFoldDB" id="A0A7J6M5L0"/>
<sequence length="587" mass="65436">MLPSRRPPVAPSSSIAQTVKGLLRFHAMDHARNRPKKLRDYCFDILAKNFLPLTLEREENKDATRGAPPWEKLTSSELKEVYDRLSLHIPLLDAIRYIPDEDYWRRRVNAQILTNSKSGAAKTPDGPGTVVLHHLKTLGVAPASNGLDSGDSPNASNPAVAAVNPLDHGGSWKQAFLECWVRKEIVNLPAEPSPEQMEQLIEILRATSDSVFRLEFDELPSHLDLSLLIARLPCLSSLKVSFGRRRKLGMQYDRALFGMKLEDAINLSRGVKLTQTLHKLALPHNLIDDELIKASIRAPIDDVAFPFIILVAGLQNCHFLTELDLSHNRICDRGARKISSLLSPSNEIRLSKLSLADNNIHANGAMHIGRHLPDNDSLQDLSLRLNRCEDNGASHILQNLMPNSTLRSLDLSSNDITIQTLPYLTSCLAENGTLASLNLSANPLYTNPEEPAMAKADGFTRNPPSKKKGKTAITEAEFITVPGFEDLQIEDKSIIGVLIQCLATKNTGLRYLGLRSSKFPPVLEQRITRLLTRRDLERRGIRVDAYEWPWPEEIKEPEEVGEDSNTEEQPKESPPPQGSDDAKPQDE</sequence>
<evidence type="ECO:0000256" key="3">
    <source>
        <dbReference type="ARBA" id="ARBA00022737"/>
    </source>
</evidence>
<dbReference type="GO" id="GO:0005829">
    <property type="term" value="C:cytosol"/>
    <property type="evidence" value="ECO:0007669"/>
    <property type="project" value="TreeGrafter"/>
</dbReference>
<dbReference type="PROSITE" id="PS51450">
    <property type="entry name" value="LRR"/>
    <property type="match status" value="1"/>
</dbReference>
<dbReference type="InterPro" id="IPR027038">
    <property type="entry name" value="RanGap"/>
</dbReference>
<dbReference type="InterPro" id="IPR032675">
    <property type="entry name" value="LRR_dom_sf"/>
</dbReference>
<dbReference type="InterPro" id="IPR001611">
    <property type="entry name" value="Leu-rich_rpt"/>
</dbReference>
<dbReference type="SUPFAM" id="SSF52047">
    <property type="entry name" value="RNI-like"/>
    <property type="match status" value="1"/>
</dbReference>
<dbReference type="OrthoDB" id="341587at2759"/>
<dbReference type="SMART" id="SM00368">
    <property type="entry name" value="LRR_RI"/>
    <property type="match status" value="4"/>
</dbReference>
<dbReference type="PANTHER" id="PTHR24113:SF12">
    <property type="entry name" value="RAN GTPASE-ACTIVATING PROTEIN 1"/>
    <property type="match status" value="1"/>
</dbReference>
<evidence type="ECO:0000313" key="6">
    <source>
        <dbReference type="Proteomes" id="UP000591131"/>
    </source>
</evidence>